<dbReference type="InterPro" id="IPR001461">
    <property type="entry name" value="Aspartic_peptidase_A1"/>
</dbReference>
<feature type="active site" evidence="3">
    <location>
        <position position="284"/>
    </location>
</feature>
<feature type="signal peptide" evidence="6">
    <location>
        <begin position="1"/>
        <end position="20"/>
    </location>
</feature>
<dbReference type="PANTHER" id="PTHR47966">
    <property type="entry name" value="BETA-SITE APP-CLEAVING ENZYME, ISOFORM A-RELATED"/>
    <property type="match status" value="1"/>
</dbReference>
<evidence type="ECO:0000256" key="2">
    <source>
        <dbReference type="ARBA" id="ARBA00022750"/>
    </source>
</evidence>
<keyword evidence="6" id="KW-0732">Signal</keyword>
<dbReference type="Proteomes" id="UP000304928">
    <property type="component" value="Unassembled WGS sequence"/>
</dbReference>
<evidence type="ECO:0000256" key="4">
    <source>
        <dbReference type="PIRSR" id="PIRSR601461-2"/>
    </source>
</evidence>
<evidence type="ECO:0000256" key="3">
    <source>
        <dbReference type="PIRSR" id="PIRSR601461-1"/>
    </source>
</evidence>
<dbReference type="PROSITE" id="PS00141">
    <property type="entry name" value="ASP_PROTEASE"/>
    <property type="match status" value="1"/>
</dbReference>
<feature type="disulfide bond" evidence="4">
    <location>
        <begin position="323"/>
        <end position="378"/>
    </location>
</feature>
<organism evidence="8 9">
    <name type="scientific">Aureobasidium pullulans</name>
    <name type="common">Black yeast</name>
    <name type="synonym">Pullularia pullulans</name>
    <dbReference type="NCBI Taxonomy" id="5580"/>
    <lineage>
        <taxon>Eukaryota</taxon>
        <taxon>Fungi</taxon>
        <taxon>Dikarya</taxon>
        <taxon>Ascomycota</taxon>
        <taxon>Pezizomycotina</taxon>
        <taxon>Dothideomycetes</taxon>
        <taxon>Dothideomycetidae</taxon>
        <taxon>Dothideales</taxon>
        <taxon>Saccotheciaceae</taxon>
        <taxon>Aureobasidium</taxon>
    </lineage>
</organism>
<dbReference type="GO" id="GO:0004190">
    <property type="term" value="F:aspartic-type endopeptidase activity"/>
    <property type="evidence" value="ECO:0007669"/>
    <property type="project" value="UniProtKB-KW"/>
</dbReference>
<protein>
    <submittedName>
        <fullName evidence="8">Acid protease</fullName>
    </submittedName>
</protein>
<dbReference type="SUPFAM" id="SSF50630">
    <property type="entry name" value="Acid proteases"/>
    <property type="match status" value="1"/>
</dbReference>
<dbReference type="PROSITE" id="PS51767">
    <property type="entry name" value="PEPTIDASE_A1"/>
    <property type="match status" value="1"/>
</dbReference>
<dbReference type="InterPro" id="IPR033121">
    <property type="entry name" value="PEPTIDASE_A1"/>
</dbReference>
<evidence type="ECO:0000256" key="1">
    <source>
        <dbReference type="ARBA" id="ARBA00007447"/>
    </source>
</evidence>
<gene>
    <name evidence="8" type="ORF">D6D15_09346</name>
</gene>
<dbReference type="AlphaFoldDB" id="A0A4S9AUG6"/>
<evidence type="ECO:0000256" key="6">
    <source>
        <dbReference type="SAM" id="SignalP"/>
    </source>
</evidence>
<feature type="active site" evidence="3">
    <location>
        <position position="78"/>
    </location>
</feature>
<reference evidence="8 9" key="1">
    <citation type="submission" date="2018-10" db="EMBL/GenBank/DDBJ databases">
        <title>Fifty Aureobasidium pullulans genomes reveal a recombining polyextremotolerant generalist.</title>
        <authorList>
            <person name="Gostincar C."/>
            <person name="Turk M."/>
            <person name="Zajc J."/>
            <person name="Gunde-Cimerman N."/>
        </authorList>
    </citation>
    <scope>NUCLEOTIDE SEQUENCE [LARGE SCALE GENOMIC DNA]</scope>
    <source>
        <strain evidence="8 9">EXF-10507</strain>
    </source>
</reference>
<name>A0A4S9AUG6_AURPU</name>
<dbReference type="Pfam" id="PF00026">
    <property type="entry name" value="Asp"/>
    <property type="match status" value="1"/>
</dbReference>
<evidence type="ECO:0000259" key="7">
    <source>
        <dbReference type="PROSITE" id="PS51767"/>
    </source>
</evidence>
<proteinExistence type="inferred from homology"/>
<keyword evidence="4" id="KW-1015">Disulfide bond</keyword>
<feature type="chain" id="PRO_5020266730" evidence="6">
    <location>
        <begin position="21"/>
        <end position="465"/>
    </location>
</feature>
<accession>A0A4S9AUG6</accession>
<keyword evidence="2 5" id="KW-0064">Aspartyl protease</keyword>
<keyword evidence="5 8" id="KW-0645">Protease</keyword>
<dbReference type="InterPro" id="IPR021109">
    <property type="entry name" value="Peptidase_aspartic_dom_sf"/>
</dbReference>
<sequence length="465" mass="49601">MKKSGFVTLFLSALSLLAEATGSENYDFQTLSTAGRALAGNGTVEIDLNGKYVTENGMAYFLDILVGTPGQMQSVMIDTGSSDLIVTASNASACITIWGCAGGTFDPVKSSTFGTVTPDGLYKTYADYSRKVGDYVTDVTQIGDVPMIGAPLGLAYYTKDFTGVNFGIMGLGYSSNLTGNEAVEPDEQSYIPTFVGTLVQKGVVASRLFSLYLNQLGERGSIIFGGIDVDKFRGPLTTLNCLADNDTVKDFYLNLEEVTVQSSNGGSQSLMRPTGQKPYPVLLDTGRLDWSVPTDVYEKITEAAGAFEANDTKTEREWLEKPCDDLDRGGINAPHIQLTFSGNGSNTATLDLEMADLFVPRLNQDGSAMTNDVGQALCELIVRDYGSPKGLDQEGGVAIGNVVTRTGYFVFDLDNGQISMAQANFVANSSNVIHVEAGADGLKKAFDGLIAETQTNHVAGQPGRW</sequence>
<evidence type="ECO:0000256" key="5">
    <source>
        <dbReference type="RuleBase" id="RU000454"/>
    </source>
</evidence>
<evidence type="ECO:0000313" key="9">
    <source>
        <dbReference type="Proteomes" id="UP000304928"/>
    </source>
</evidence>
<keyword evidence="5" id="KW-0378">Hydrolase</keyword>
<comment type="similarity">
    <text evidence="1 5">Belongs to the peptidase A1 family.</text>
</comment>
<dbReference type="InterPro" id="IPR001969">
    <property type="entry name" value="Aspartic_peptidase_AS"/>
</dbReference>
<feature type="domain" description="Peptidase A1" evidence="7">
    <location>
        <begin position="60"/>
        <end position="421"/>
    </location>
</feature>
<dbReference type="PRINTS" id="PR00792">
    <property type="entry name" value="PEPSIN"/>
</dbReference>
<dbReference type="Gene3D" id="2.40.70.10">
    <property type="entry name" value="Acid Proteases"/>
    <property type="match status" value="2"/>
</dbReference>
<comment type="caution">
    <text evidence="8">The sequence shown here is derived from an EMBL/GenBank/DDBJ whole genome shotgun (WGS) entry which is preliminary data.</text>
</comment>
<evidence type="ECO:0000313" key="8">
    <source>
        <dbReference type="EMBL" id="THW83760.1"/>
    </source>
</evidence>
<dbReference type="EMBL" id="QZAR01000260">
    <property type="protein sequence ID" value="THW83760.1"/>
    <property type="molecule type" value="Genomic_DNA"/>
</dbReference>
<dbReference type="GO" id="GO:0006508">
    <property type="term" value="P:proteolysis"/>
    <property type="evidence" value="ECO:0007669"/>
    <property type="project" value="UniProtKB-KW"/>
</dbReference>
<dbReference type="PANTHER" id="PTHR47966:SF65">
    <property type="entry name" value="ASPARTIC-TYPE ENDOPEPTIDASE"/>
    <property type="match status" value="1"/>
</dbReference>